<name>A0A8S3QUL8_MYTED</name>
<organism evidence="1 2">
    <name type="scientific">Mytilus edulis</name>
    <name type="common">Blue mussel</name>
    <dbReference type="NCBI Taxonomy" id="6550"/>
    <lineage>
        <taxon>Eukaryota</taxon>
        <taxon>Metazoa</taxon>
        <taxon>Spiralia</taxon>
        <taxon>Lophotrochozoa</taxon>
        <taxon>Mollusca</taxon>
        <taxon>Bivalvia</taxon>
        <taxon>Autobranchia</taxon>
        <taxon>Pteriomorphia</taxon>
        <taxon>Mytilida</taxon>
        <taxon>Mytiloidea</taxon>
        <taxon>Mytilidae</taxon>
        <taxon>Mytilinae</taxon>
        <taxon>Mytilus</taxon>
    </lineage>
</organism>
<evidence type="ECO:0000313" key="2">
    <source>
        <dbReference type="Proteomes" id="UP000683360"/>
    </source>
</evidence>
<comment type="caution">
    <text evidence="1">The sequence shown here is derived from an EMBL/GenBank/DDBJ whole genome shotgun (WGS) entry which is preliminary data.</text>
</comment>
<evidence type="ECO:0008006" key="3">
    <source>
        <dbReference type="Google" id="ProtNLM"/>
    </source>
</evidence>
<proteinExistence type="predicted"/>
<dbReference type="AlphaFoldDB" id="A0A8S3QUL8"/>
<protein>
    <recommendedName>
        <fullName evidence="3">OTU domain-containing protein</fullName>
    </recommendedName>
</protein>
<reference evidence="1" key="1">
    <citation type="submission" date="2021-03" db="EMBL/GenBank/DDBJ databases">
        <authorList>
            <person name="Bekaert M."/>
        </authorList>
    </citation>
    <scope>NUCLEOTIDE SEQUENCE</scope>
</reference>
<sequence>MTQSVYFLQAYIIFKRLDGRYTWRHDNVLGTLADILERNIRKPRKNKEGLTFVNFVKEGEKGQKKKVRLEAYASKNLLMDGVNVEKILLRKEPLTQIIGETNHTYSAMSSLVEDRVSRQILNEQSMIIKERNPVQVSTNGNCLFNSLSVDMCGNESLATRLRVLTCIEIVSNKLIYDTSKHNRLELVSPS</sequence>
<accession>A0A8S3QUL8</accession>
<keyword evidence="2" id="KW-1185">Reference proteome</keyword>
<evidence type="ECO:0000313" key="1">
    <source>
        <dbReference type="EMBL" id="CAG2200644.1"/>
    </source>
</evidence>
<gene>
    <name evidence="1" type="ORF">MEDL_15280</name>
</gene>
<dbReference type="Proteomes" id="UP000683360">
    <property type="component" value="Unassembled WGS sequence"/>
</dbReference>
<dbReference type="EMBL" id="CAJPWZ010000752">
    <property type="protein sequence ID" value="CAG2200644.1"/>
    <property type="molecule type" value="Genomic_DNA"/>
</dbReference>